<gene>
    <name evidence="2" type="ORF">PSP31121_05345</name>
</gene>
<feature type="region of interest" description="Disordered" evidence="1">
    <location>
        <begin position="1"/>
        <end position="35"/>
    </location>
</feature>
<evidence type="ECO:0000313" key="3">
    <source>
        <dbReference type="Proteomes" id="UP000335538"/>
    </source>
</evidence>
<evidence type="ECO:0000256" key="1">
    <source>
        <dbReference type="SAM" id="MobiDB-lite"/>
    </source>
</evidence>
<name>A0A5E5BMY2_9BURK</name>
<feature type="compositionally biased region" description="Polar residues" evidence="1">
    <location>
        <begin position="1"/>
        <end position="19"/>
    </location>
</feature>
<protein>
    <submittedName>
        <fullName evidence="2">Uncharacterized protein</fullName>
    </submittedName>
</protein>
<reference evidence="2 3" key="1">
    <citation type="submission" date="2019-08" db="EMBL/GenBank/DDBJ databases">
        <authorList>
            <person name="Peeters C."/>
        </authorList>
    </citation>
    <scope>NUCLEOTIDE SEQUENCE [LARGE SCALE GENOMIC DNA]</scope>
    <source>
        <strain evidence="2 3">LMG 31121</strain>
    </source>
</reference>
<sequence length="72" mass="7815">MFRSDTSADGQPITGSSAKPNEAVNNPPPSVPQPRATVVAHRYVKGRDHAHRVQAKAVPHPRFEFLAPPPKP</sequence>
<proteinExistence type="predicted"/>
<evidence type="ECO:0000313" key="2">
    <source>
        <dbReference type="EMBL" id="VVE85660.1"/>
    </source>
</evidence>
<accession>A0A5E5BMY2</accession>
<dbReference type="Proteomes" id="UP000335538">
    <property type="component" value="Unassembled WGS sequence"/>
</dbReference>
<dbReference type="AlphaFoldDB" id="A0A5E5BMY2"/>
<dbReference type="EMBL" id="CABPSR010000031">
    <property type="protein sequence ID" value="VVE85660.1"/>
    <property type="molecule type" value="Genomic_DNA"/>
</dbReference>
<organism evidence="2 3">
    <name type="scientific">Pandoraea sputorum</name>
    <dbReference type="NCBI Taxonomy" id="93222"/>
    <lineage>
        <taxon>Bacteria</taxon>
        <taxon>Pseudomonadati</taxon>
        <taxon>Pseudomonadota</taxon>
        <taxon>Betaproteobacteria</taxon>
        <taxon>Burkholderiales</taxon>
        <taxon>Burkholderiaceae</taxon>
        <taxon>Pandoraea</taxon>
    </lineage>
</organism>